<feature type="domain" description="FHA" evidence="16">
    <location>
        <begin position="84"/>
        <end position="137"/>
    </location>
</feature>
<keyword evidence="10" id="KW-0653">Protein transport</keyword>
<keyword evidence="19" id="KW-1185">Reference proteome</keyword>
<evidence type="ECO:0000256" key="8">
    <source>
        <dbReference type="ARBA" id="ARBA00022777"/>
    </source>
</evidence>
<dbReference type="PANTHER" id="PTHR24348">
    <property type="entry name" value="SERINE/THREONINE-PROTEIN KINASE UNC-51-RELATED"/>
    <property type="match status" value="1"/>
</dbReference>
<feature type="region of interest" description="Disordered" evidence="15">
    <location>
        <begin position="721"/>
        <end position="751"/>
    </location>
</feature>
<evidence type="ECO:0000256" key="4">
    <source>
        <dbReference type="ARBA" id="ARBA00022448"/>
    </source>
</evidence>
<evidence type="ECO:0000313" key="19">
    <source>
        <dbReference type="Proteomes" id="UP000078559"/>
    </source>
</evidence>
<dbReference type="Pfam" id="PF00069">
    <property type="entry name" value="Pkinase"/>
    <property type="match status" value="1"/>
</dbReference>
<dbReference type="SUPFAM" id="SSF49879">
    <property type="entry name" value="SMAD/FHA domain"/>
    <property type="match status" value="1"/>
</dbReference>
<feature type="region of interest" description="Disordered" evidence="15">
    <location>
        <begin position="642"/>
        <end position="676"/>
    </location>
</feature>
<feature type="compositionally biased region" description="Polar residues" evidence="15">
    <location>
        <begin position="484"/>
        <end position="497"/>
    </location>
</feature>
<evidence type="ECO:0000256" key="11">
    <source>
        <dbReference type="ARBA" id="ARBA00023006"/>
    </source>
</evidence>
<dbReference type="SMR" id="A0A194W3C9"/>
<dbReference type="CDD" id="cd00060">
    <property type="entry name" value="FHA"/>
    <property type="match status" value="1"/>
</dbReference>
<evidence type="ECO:0000256" key="1">
    <source>
        <dbReference type="ARBA" id="ARBA00004623"/>
    </source>
</evidence>
<dbReference type="EC" id="2.7.11.1" evidence="3"/>
<organism evidence="18 19">
    <name type="scientific">Cytospora mali</name>
    <name type="common">Apple Valsa canker fungus</name>
    <name type="synonym">Valsa mali</name>
    <dbReference type="NCBI Taxonomy" id="578113"/>
    <lineage>
        <taxon>Eukaryota</taxon>
        <taxon>Fungi</taxon>
        <taxon>Dikarya</taxon>
        <taxon>Ascomycota</taxon>
        <taxon>Pezizomycotina</taxon>
        <taxon>Sordariomycetes</taxon>
        <taxon>Sordariomycetidae</taxon>
        <taxon>Diaporthales</taxon>
        <taxon>Cytosporaceae</taxon>
        <taxon>Cytospora</taxon>
    </lineage>
</organism>
<comment type="catalytic activity">
    <reaction evidence="13">
        <text>L-threonyl-[protein] + ATP = O-phospho-L-threonyl-[protein] + ADP + H(+)</text>
        <dbReference type="Rhea" id="RHEA:46608"/>
        <dbReference type="Rhea" id="RHEA-COMP:11060"/>
        <dbReference type="Rhea" id="RHEA-COMP:11605"/>
        <dbReference type="ChEBI" id="CHEBI:15378"/>
        <dbReference type="ChEBI" id="CHEBI:30013"/>
        <dbReference type="ChEBI" id="CHEBI:30616"/>
        <dbReference type="ChEBI" id="CHEBI:61977"/>
        <dbReference type="ChEBI" id="CHEBI:456216"/>
        <dbReference type="EC" id="2.7.11.1"/>
    </reaction>
</comment>
<keyword evidence="4" id="KW-0813">Transport</keyword>
<dbReference type="SMART" id="SM00220">
    <property type="entry name" value="S_TKc"/>
    <property type="match status" value="1"/>
</dbReference>
<evidence type="ECO:0000256" key="5">
    <source>
        <dbReference type="ARBA" id="ARBA00022527"/>
    </source>
</evidence>
<dbReference type="InterPro" id="IPR000719">
    <property type="entry name" value="Prot_kinase_dom"/>
</dbReference>
<dbReference type="InterPro" id="IPR008271">
    <property type="entry name" value="Ser/Thr_kinase_AS"/>
</dbReference>
<feature type="compositionally biased region" description="Polar residues" evidence="15">
    <location>
        <begin position="579"/>
        <end position="591"/>
    </location>
</feature>
<dbReference type="PROSITE" id="PS50011">
    <property type="entry name" value="PROTEIN_KINASE_DOM"/>
    <property type="match status" value="1"/>
</dbReference>
<dbReference type="GO" id="GO:0005829">
    <property type="term" value="C:cytosol"/>
    <property type="evidence" value="ECO:0007669"/>
    <property type="project" value="TreeGrafter"/>
</dbReference>
<dbReference type="PANTHER" id="PTHR24348:SF22">
    <property type="entry name" value="NON-SPECIFIC SERINE_THREONINE PROTEIN KINASE"/>
    <property type="match status" value="1"/>
</dbReference>
<keyword evidence="6" id="KW-0808">Transferase</keyword>
<evidence type="ECO:0000256" key="15">
    <source>
        <dbReference type="SAM" id="MobiDB-lite"/>
    </source>
</evidence>
<gene>
    <name evidence="18" type="ORF">VM1G_06060</name>
</gene>
<dbReference type="EMBL" id="CM003103">
    <property type="protein sequence ID" value="KUI70588.1"/>
    <property type="molecule type" value="Genomic_DNA"/>
</dbReference>
<dbReference type="Pfam" id="PF00498">
    <property type="entry name" value="FHA"/>
    <property type="match status" value="1"/>
</dbReference>
<dbReference type="InterPro" id="IPR011009">
    <property type="entry name" value="Kinase-like_dom_sf"/>
</dbReference>
<proteinExistence type="inferred from homology"/>
<evidence type="ECO:0000256" key="14">
    <source>
        <dbReference type="ARBA" id="ARBA00048679"/>
    </source>
</evidence>
<dbReference type="Proteomes" id="UP000078559">
    <property type="component" value="Chromosome 6"/>
</dbReference>
<dbReference type="GO" id="GO:0000045">
    <property type="term" value="P:autophagosome assembly"/>
    <property type="evidence" value="ECO:0007669"/>
    <property type="project" value="TreeGrafter"/>
</dbReference>
<name>A0A194W3C9_CYTMA</name>
<evidence type="ECO:0000259" key="16">
    <source>
        <dbReference type="PROSITE" id="PS50006"/>
    </source>
</evidence>
<dbReference type="Gene3D" id="1.10.510.10">
    <property type="entry name" value="Transferase(Phosphotransferase) domain 1"/>
    <property type="match status" value="1"/>
</dbReference>
<keyword evidence="8 18" id="KW-0418">Kinase</keyword>
<dbReference type="InterPro" id="IPR000253">
    <property type="entry name" value="FHA_dom"/>
</dbReference>
<dbReference type="OrthoDB" id="10252171at2759"/>
<dbReference type="PROSITE" id="PS00108">
    <property type="entry name" value="PROTEIN_KINASE_ST"/>
    <property type="match status" value="1"/>
</dbReference>
<dbReference type="PROSITE" id="PS50006">
    <property type="entry name" value="FHA_DOMAIN"/>
    <property type="match status" value="1"/>
</dbReference>
<dbReference type="AlphaFoldDB" id="A0A194W3C9"/>
<feature type="compositionally biased region" description="Polar residues" evidence="15">
    <location>
        <begin position="642"/>
        <end position="656"/>
    </location>
</feature>
<evidence type="ECO:0000313" key="18">
    <source>
        <dbReference type="EMBL" id="KUI70588.1"/>
    </source>
</evidence>
<protein>
    <recommendedName>
        <fullName evidence="3">non-specific serine/threonine protein kinase</fullName>
        <ecNumber evidence="3">2.7.11.1</ecNumber>
    </recommendedName>
    <alternativeName>
        <fullName evidence="12">Autophagy-related protein 1</fullName>
    </alternativeName>
</protein>
<dbReference type="GO" id="GO:0005524">
    <property type="term" value="F:ATP binding"/>
    <property type="evidence" value="ECO:0007669"/>
    <property type="project" value="UniProtKB-KW"/>
</dbReference>
<dbReference type="SMART" id="SM00240">
    <property type="entry name" value="FHA"/>
    <property type="match status" value="1"/>
</dbReference>
<evidence type="ECO:0000256" key="13">
    <source>
        <dbReference type="ARBA" id="ARBA00047899"/>
    </source>
</evidence>
<reference evidence="18" key="1">
    <citation type="submission" date="2014-12" db="EMBL/GenBank/DDBJ databases">
        <title>Genome Sequence of Valsa Canker Pathogens Uncovers a Specific Adaption of Colonization on Woody Bark.</title>
        <authorList>
            <person name="Yin Z."/>
            <person name="Liu H."/>
            <person name="Gao X."/>
            <person name="Li Z."/>
            <person name="Song N."/>
            <person name="Ke X."/>
            <person name="Dai Q."/>
            <person name="Wu Y."/>
            <person name="Sun Y."/>
            <person name="Xu J.-R."/>
            <person name="Kang Z.K."/>
            <person name="Wang L."/>
            <person name="Huang L."/>
        </authorList>
    </citation>
    <scope>NUCLEOTIDE SEQUENCE [LARGE SCALE GENOMIC DNA]</scope>
    <source>
        <strain evidence="18">03-8</strain>
    </source>
</reference>
<feature type="domain" description="Protein kinase" evidence="17">
    <location>
        <begin position="234"/>
        <end position="484"/>
    </location>
</feature>
<keyword evidence="7" id="KW-0547">Nucleotide-binding</keyword>
<dbReference type="GO" id="GO:0015031">
    <property type="term" value="P:protein transport"/>
    <property type="evidence" value="ECO:0007669"/>
    <property type="project" value="UniProtKB-KW"/>
</dbReference>
<dbReference type="GO" id="GO:0004674">
    <property type="term" value="F:protein serine/threonine kinase activity"/>
    <property type="evidence" value="ECO:0007669"/>
    <property type="project" value="UniProtKB-KW"/>
</dbReference>
<keyword evidence="5" id="KW-0723">Serine/threonine-protein kinase</keyword>
<evidence type="ECO:0000256" key="12">
    <source>
        <dbReference type="ARBA" id="ARBA00030237"/>
    </source>
</evidence>
<comment type="catalytic activity">
    <reaction evidence="14">
        <text>L-seryl-[protein] + ATP = O-phospho-L-seryl-[protein] + ADP + H(+)</text>
        <dbReference type="Rhea" id="RHEA:17989"/>
        <dbReference type="Rhea" id="RHEA-COMP:9863"/>
        <dbReference type="Rhea" id="RHEA-COMP:11604"/>
        <dbReference type="ChEBI" id="CHEBI:15378"/>
        <dbReference type="ChEBI" id="CHEBI:29999"/>
        <dbReference type="ChEBI" id="CHEBI:30616"/>
        <dbReference type="ChEBI" id="CHEBI:83421"/>
        <dbReference type="ChEBI" id="CHEBI:456216"/>
        <dbReference type="EC" id="2.7.11.1"/>
    </reaction>
</comment>
<evidence type="ECO:0000256" key="7">
    <source>
        <dbReference type="ARBA" id="ARBA00022741"/>
    </source>
</evidence>
<dbReference type="SUPFAM" id="SSF56112">
    <property type="entry name" value="Protein kinase-like (PK-like)"/>
    <property type="match status" value="1"/>
</dbReference>
<dbReference type="GO" id="GO:0005776">
    <property type="term" value="C:autophagosome"/>
    <property type="evidence" value="ECO:0007669"/>
    <property type="project" value="TreeGrafter"/>
</dbReference>
<comment type="subcellular location">
    <subcellularLocation>
        <location evidence="1">Preautophagosomal structure membrane</location>
        <topology evidence="1">Peripheral membrane protein</topology>
    </subcellularLocation>
</comment>
<evidence type="ECO:0000256" key="2">
    <source>
        <dbReference type="ARBA" id="ARBA00005575"/>
    </source>
</evidence>
<dbReference type="GO" id="GO:0010506">
    <property type="term" value="P:regulation of autophagy"/>
    <property type="evidence" value="ECO:0007669"/>
    <property type="project" value="InterPro"/>
</dbReference>
<feature type="region of interest" description="Disordered" evidence="15">
    <location>
        <begin position="515"/>
        <end position="601"/>
    </location>
</feature>
<sequence length="751" mass="83523">MADPDLIARVYPDNRHEKHALQTIEASSRYRPAKIASQEAQYVHLSRTARDSTEPPEDTHDEAPDTLPCIELRFSDPPRTSSGLVFGTDPATSDVVLPSLRGISRRHFALTFKNTFDDGYNRLVVRDLGSTYGTMVTYNGKGDKVRSNFDWITNGFRLPDHTKQIIVQLHEHIKFRIIISSHDIASPAYIADVKRFRQGAANPQDLLGGLGFQSGPATERNSGAQTPVIKRPVLLPLGRIASGGFGVVSRYWNVSTGEEYACKRPREKYDRKTWEKEIDIMKKISHEHIVRLCFSRIEPRPLLYMEYMPFGNLDDQYKLVQFSHDESLAILHQSLSALVYLHGQPQPVAHRDIKPENILVKYRDRSNPSHLHIKLSDFGLSKTGSLKTWCGTESYLPPEIREDRAPLTYTKAVDIWSLGVVMLWVAYGLPYPGSGIGIEWCEKIVKEANSWESEGLIDILQHMLVIEAEARYSAEACWREASRLVTSSQDRSGTPTRASRAAGYETVMIKLPREVHKGKGQETLHTVTPKVIQRTPSRDDSEVSDAGLDWTSSSDDELDTSPESRGFHRSNAPPPASTKRATQKSSSTCSGRHTKRRKSSSRHLNLEPVDCYEDCWLDPCHPLGGGSSLVGSGWLGYSLKRATQPSNASTPRNQSGSGYGQDTEEFEPPGLSARDNPSLSIADAQVLGAVHSLVQEECNEGDVQCWTDSQKHMAAALLREIGKDEDKSSSGPVDSGRSVVVTNDHLAGLDD</sequence>
<evidence type="ECO:0000256" key="3">
    <source>
        <dbReference type="ARBA" id="ARBA00012513"/>
    </source>
</evidence>
<dbReference type="GO" id="GO:0034045">
    <property type="term" value="C:phagophore assembly site membrane"/>
    <property type="evidence" value="ECO:0007669"/>
    <property type="project" value="UniProtKB-SubCell"/>
</dbReference>
<keyword evidence="9" id="KW-0067">ATP-binding</keyword>
<dbReference type="InterPro" id="IPR008984">
    <property type="entry name" value="SMAD_FHA_dom_sf"/>
</dbReference>
<evidence type="ECO:0000256" key="6">
    <source>
        <dbReference type="ARBA" id="ARBA00022679"/>
    </source>
</evidence>
<feature type="region of interest" description="Disordered" evidence="15">
    <location>
        <begin position="484"/>
        <end position="503"/>
    </location>
</feature>
<dbReference type="InterPro" id="IPR045269">
    <property type="entry name" value="Atg1-like"/>
</dbReference>
<accession>A0A194W3C9</accession>
<evidence type="ECO:0000259" key="17">
    <source>
        <dbReference type="PROSITE" id="PS50011"/>
    </source>
</evidence>
<keyword evidence="11" id="KW-0072">Autophagy</keyword>
<evidence type="ECO:0000256" key="10">
    <source>
        <dbReference type="ARBA" id="ARBA00022927"/>
    </source>
</evidence>
<dbReference type="Gene3D" id="2.60.200.20">
    <property type="match status" value="1"/>
</dbReference>
<evidence type="ECO:0000256" key="9">
    <source>
        <dbReference type="ARBA" id="ARBA00022840"/>
    </source>
</evidence>
<feature type="compositionally biased region" description="Basic residues" evidence="15">
    <location>
        <begin position="592"/>
        <end position="601"/>
    </location>
</feature>
<comment type="similarity">
    <text evidence="2">Belongs to the protein kinase superfamily. CAMK Ser/Thr protein kinase family. CHEK2 subfamily.</text>
</comment>